<comment type="caution">
    <text evidence="2">The sequence shown here is derived from an EMBL/GenBank/DDBJ whole genome shotgun (WGS) entry which is preliminary data.</text>
</comment>
<feature type="transmembrane region" description="Helical" evidence="1">
    <location>
        <begin position="22"/>
        <end position="41"/>
    </location>
</feature>
<proteinExistence type="predicted"/>
<dbReference type="Pfam" id="PF18975">
    <property type="entry name" value="DUF5711"/>
    <property type="match status" value="1"/>
</dbReference>
<reference evidence="2" key="1">
    <citation type="submission" date="2020-08" db="EMBL/GenBank/DDBJ databases">
        <title>Genome public.</title>
        <authorList>
            <person name="Liu C."/>
            <person name="Sun Q."/>
        </authorList>
    </citation>
    <scope>NUCLEOTIDE SEQUENCE</scope>
    <source>
        <strain evidence="2">NSJ-51</strain>
    </source>
</reference>
<keyword evidence="1" id="KW-0472">Membrane</keyword>
<organism evidence="2 3">
    <name type="scientific">Lawsonibacter hominis</name>
    <dbReference type="NCBI Taxonomy" id="2763053"/>
    <lineage>
        <taxon>Bacteria</taxon>
        <taxon>Bacillati</taxon>
        <taxon>Bacillota</taxon>
        <taxon>Clostridia</taxon>
        <taxon>Eubacteriales</taxon>
        <taxon>Oscillospiraceae</taxon>
        <taxon>Lawsonibacter</taxon>
    </lineage>
</organism>
<dbReference type="InterPro" id="IPR011044">
    <property type="entry name" value="Quino_amine_DH_bsu"/>
</dbReference>
<dbReference type="EMBL" id="JACOPP010000001">
    <property type="protein sequence ID" value="MBC5732435.1"/>
    <property type="molecule type" value="Genomic_DNA"/>
</dbReference>
<keyword evidence="1" id="KW-0812">Transmembrane</keyword>
<dbReference type="RefSeq" id="WP_186906330.1">
    <property type="nucleotide sequence ID" value="NZ_JACOPP010000001.1"/>
</dbReference>
<dbReference type="AlphaFoldDB" id="A0A8J6JDM7"/>
<evidence type="ECO:0000313" key="3">
    <source>
        <dbReference type="Proteomes" id="UP000661435"/>
    </source>
</evidence>
<protein>
    <submittedName>
        <fullName evidence="2">Uncharacterized protein</fullName>
    </submittedName>
</protein>
<accession>A0A8J6JDM7</accession>
<dbReference type="SUPFAM" id="SSF50969">
    <property type="entry name" value="YVTN repeat-like/Quinoprotein amine dehydrogenase"/>
    <property type="match status" value="1"/>
</dbReference>
<dbReference type="Proteomes" id="UP000661435">
    <property type="component" value="Unassembled WGS sequence"/>
</dbReference>
<evidence type="ECO:0000256" key="1">
    <source>
        <dbReference type="SAM" id="Phobius"/>
    </source>
</evidence>
<sequence length="395" mass="42143">MEEINGGRPAPKLQKPNLLRRLLAFLLTAALVVGAVALVAWRDRINLDSIRRWFSYRNLERSDSGQAETFSYGGSASDTFANLDGDLLVCSPTGFQLYSGSGTLYVDETVLLEHPVVSACGKRGLVYDAGGQELFVLSGREVAFTLSQETERSLISASLNPNGWLVLVSQEHGYKGSVTVYDGSYAPVMRLDLSSRFVMDAALSPDNKTVAVLTVGLEEGSFDCRVDLYRLDHDAGSAAPDASCSVGNNAPLALRWTDDGIWLLGENGVYRVDGSGALGGGYTYSGRYLKGFSLEGDGFAALLLGKYRAGSNAVLTIVDGAGAVQASLSIDEQVLSLSAAGRYVAVLTADRLDLYDQQLGLYATLDGTQGARRVLMRSDGTAMLIGSGEARLYVP</sequence>
<keyword evidence="3" id="KW-1185">Reference proteome</keyword>
<name>A0A8J6JDM7_9FIRM</name>
<gene>
    <name evidence="2" type="ORF">H8S57_01665</name>
</gene>
<dbReference type="InterPro" id="IPR043765">
    <property type="entry name" value="DUF5711"/>
</dbReference>
<keyword evidence="1" id="KW-1133">Transmembrane helix</keyword>
<evidence type="ECO:0000313" key="2">
    <source>
        <dbReference type="EMBL" id="MBC5732435.1"/>
    </source>
</evidence>